<dbReference type="AlphaFoldDB" id="A0A8J6EKF1"/>
<accession>A0A8J6EKF1</accession>
<keyword evidence="2" id="KW-1185">Reference proteome</keyword>
<name>A0A8J6EKF1_ELECQ</name>
<evidence type="ECO:0000313" key="2">
    <source>
        <dbReference type="Proteomes" id="UP000770717"/>
    </source>
</evidence>
<dbReference type="EMBL" id="WNTK01000205">
    <property type="protein sequence ID" value="KAG9470922.1"/>
    <property type="molecule type" value="Genomic_DNA"/>
</dbReference>
<protein>
    <submittedName>
        <fullName evidence="1">Uncharacterized protein</fullName>
    </submittedName>
</protein>
<sequence length="81" mass="9094">MCDTKYLVSSVICILLRSNPLMPAPTAQIADGMLQRNAPICRVLRYGPGYIKGIKGLVPLITTLADITKKKKEKRKKFYKI</sequence>
<reference evidence="1" key="1">
    <citation type="thesis" date="2020" institute="ProQuest LLC" country="789 East Eisenhower Parkway, Ann Arbor, MI, USA">
        <title>Comparative Genomics and Chromosome Evolution.</title>
        <authorList>
            <person name="Mudd A.B."/>
        </authorList>
    </citation>
    <scope>NUCLEOTIDE SEQUENCE</scope>
    <source>
        <strain evidence="1">HN-11 Male</strain>
        <tissue evidence="1">Kidney and liver</tissue>
    </source>
</reference>
<comment type="caution">
    <text evidence="1">The sequence shown here is derived from an EMBL/GenBank/DDBJ whole genome shotgun (WGS) entry which is preliminary data.</text>
</comment>
<organism evidence="1 2">
    <name type="scientific">Eleutherodactylus coqui</name>
    <name type="common">Puerto Rican coqui</name>
    <dbReference type="NCBI Taxonomy" id="57060"/>
    <lineage>
        <taxon>Eukaryota</taxon>
        <taxon>Metazoa</taxon>
        <taxon>Chordata</taxon>
        <taxon>Craniata</taxon>
        <taxon>Vertebrata</taxon>
        <taxon>Euteleostomi</taxon>
        <taxon>Amphibia</taxon>
        <taxon>Batrachia</taxon>
        <taxon>Anura</taxon>
        <taxon>Neobatrachia</taxon>
        <taxon>Hyloidea</taxon>
        <taxon>Eleutherodactylidae</taxon>
        <taxon>Eleutherodactylinae</taxon>
        <taxon>Eleutherodactylus</taxon>
        <taxon>Eleutherodactylus</taxon>
    </lineage>
</organism>
<gene>
    <name evidence="1" type="ORF">GDO78_016333</name>
</gene>
<dbReference type="Proteomes" id="UP000770717">
    <property type="component" value="Unassembled WGS sequence"/>
</dbReference>
<evidence type="ECO:0000313" key="1">
    <source>
        <dbReference type="EMBL" id="KAG9470922.1"/>
    </source>
</evidence>
<proteinExistence type="predicted"/>